<proteinExistence type="predicted"/>
<evidence type="ECO:0000313" key="2">
    <source>
        <dbReference type="Proteomes" id="UP000054485"/>
    </source>
</evidence>
<name>A0A0D0A5I4_9AGAM</name>
<evidence type="ECO:0000313" key="1">
    <source>
        <dbReference type="EMBL" id="KIK45375.1"/>
    </source>
</evidence>
<protein>
    <submittedName>
        <fullName evidence="1">Uncharacterized protein</fullName>
    </submittedName>
</protein>
<keyword evidence="2" id="KW-1185">Reference proteome</keyword>
<accession>A0A0D0A5I4</accession>
<reference evidence="2" key="2">
    <citation type="submission" date="2015-01" db="EMBL/GenBank/DDBJ databases">
        <title>Evolutionary Origins and Diversification of the Mycorrhizal Mutualists.</title>
        <authorList>
            <consortium name="DOE Joint Genome Institute"/>
            <consortium name="Mycorrhizal Genomics Consortium"/>
            <person name="Kohler A."/>
            <person name="Kuo A."/>
            <person name="Nagy L.G."/>
            <person name="Floudas D."/>
            <person name="Copeland A."/>
            <person name="Barry K.W."/>
            <person name="Cichocki N."/>
            <person name="Veneault-Fourrey C."/>
            <person name="LaButti K."/>
            <person name="Lindquist E.A."/>
            <person name="Lipzen A."/>
            <person name="Lundell T."/>
            <person name="Morin E."/>
            <person name="Murat C."/>
            <person name="Riley R."/>
            <person name="Ohm R."/>
            <person name="Sun H."/>
            <person name="Tunlid A."/>
            <person name="Henrissat B."/>
            <person name="Grigoriev I.V."/>
            <person name="Hibbett D.S."/>
            <person name="Martin F."/>
        </authorList>
    </citation>
    <scope>NUCLEOTIDE SEQUENCE [LARGE SCALE GENOMIC DNA]</scope>
    <source>
        <strain evidence="2">UH-Slu-Lm8-n1</strain>
    </source>
</reference>
<sequence>MTPPTLEQHAPQRLILRYHSDSLASLRASPSYLKHWQYFLHTKSYSPQSYISTK</sequence>
<dbReference type="HOGENOM" id="CLU_3051986_0_0_1"/>
<dbReference type="AlphaFoldDB" id="A0A0D0A5I4"/>
<reference evidence="1 2" key="1">
    <citation type="submission" date="2014-04" db="EMBL/GenBank/DDBJ databases">
        <authorList>
            <consortium name="DOE Joint Genome Institute"/>
            <person name="Kuo A."/>
            <person name="Ruytinx J."/>
            <person name="Rineau F."/>
            <person name="Colpaert J."/>
            <person name="Kohler A."/>
            <person name="Nagy L.G."/>
            <person name="Floudas D."/>
            <person name="Copeland A."/>
            <person name="Barry K.W."/>
            <person name="Cichocki N."/>
            <person name="Veneault-Fourrey C."/>
            <person name="LaButti K."/>
            <person name="Lindquist E.A."/>
            <person name="Lipzen A."/>
            <person name="Lundell T."/>
            <person name="Morin E."/>
            <person name="Murat C."/>
            <person name="Sun H."/>
            <person name="Tunlid A."/>
            <person name="Henrissat B."/>
            <person name="Grigoriev I.V."/>
            <person name="Hibbett D.S."/>
            <person name="Martin F."/>
            <person name="Nordberg H.P."/>
            <person name="Cantor M.N."/>
            <person name="Hua S.X."/>
        </authorList>
    </citation>
    <scope>NUCLEOTIDE SEQUENCE [LARGE SCALE GENOMIC DNA]</scope>
    <source>
        <strain evidence="1 2">UH-Slu-Lm8-n1</strain>
    </source>
</reference>
<dbReference type="EMBL" id="KN835174">
    <property type="protein sequence ID" value="KIK45375.1"/>
    <property type="molecule type" value="Genomic_DNA"/>
</dbReference>
<gene>
    <name evidence="1" type="ORF">CY34DRAFT_801743</name>
</gene>
<dbReference type="Proteomes" id="UP000054485">
    <property type="component" value="Unassembled WGS sequence"/>
</dbReference>
<dbReference type="InParanoid" id="A0A0D0A5I4"/>
<organism evidence="1 2">
    <name type="scientific">Suillus luteus UH-Slu-Lm8-n1</name>
    <dbReference type="NCBI Taxonomy" id="930992"/>
    <lineage>
        <taxon>Eukaryota</taxon>
        <taxon>Fungi</taxon>
        <taxon>Dikarya</taxon>
        <taxon>Basidiomycota</taxon>
        <taxon>Agaricomycotina</taxon>
        <taxon>Agaricomycetes</taxon>
        <taxon>Agaricomycetidae</taxon>
        <taxon>Boletales</taxon>
        <taxon>Suillineae</taxon>
        <taxon>Suillaceae</taxon>
        <taxon>Suillus</taxon>
    </lineage>
</organism>